<evidence type="ECO:0000259" key="10">
    <source>
        <dbReference type="PROSITE" id="PS50112"/>
    </source>
</evidence>
<dbReference type="SUPFAM" id="SSF47384">
    <property type="entry name" value="Homodimeric domain of signal transducing histidine kinase"/>
    <property type="match status" value="1"/>
</dbReference>
<sequence>MRRELSQLNQLDPNLIHARILYVYDEEKNYLDQLVDAVTISLDAQYKFVLFDTRAHYKTMLAAIEGKIDADKLKQFEFIESDDLIQEMNDRKILNLYYHLIDELFTEQTEFRLWISCATEDSERVNNLAKLTLKEDFSRLMMSYGWSVYAFPGKSITALHQNRLKKIFNFFMNDNDFVRSNLYRIPEQKPYFIIDKSNQRIEKKLNLTRRNLESLINNYVDPIKILDEEDKVILVNDAYTRLLHWPKDELLGLPYSKLPCIPEERRFEIRRDRSFTLIGQSVQAYQTQRLRKRDARLVDVTLTSFPLMNMYRRINGRAVILRDTTEKNNAIAAFLKTEQLSTAGDLAEGIARELLQPITSIKGFAQLLEREDQTNSGYFAVINSEIDRVVRILRELLSFSEPKFSTQKAENLISLLNEVILFLEPQARIANVRIVFDAPTEIFFVDCDRSQMKQAFINYIKNAIEAMPKGGILTIVCKQLPGRQLSVTFTDQGVGVPKEFLSKIGNLFFTTKENGTGLGFSVSKRIVETFHGTVKLFSKENVGTTIQLIFPSSGTIKG</sequence>
<keyword evidence="8" id="KW-0902">Two-component regulatory system</keyword>
<dbReference type="EC" id="2.7.13.3" evidence="2"/>
<dbReference type="NCBIfam" id="TIGR00229">
    <property type="entry name" value="sensory_box"/>
    <property type="match status" value="1"/>
</dbReference>
<evidence type="ECO:0000313" key="12">
    <source>
        <dbReference type="Proteomes" id="UP000823201"/>
    </source>
</evidence>
<dbReference type="SUPFAM" id="SSF55874">
    <property type="entry name" value="ATPase domain of HSP90 chaperone/DNA topoisomerase II/histidine kinase"/>
    <property type="match status" value="1"/>
</dbReference>
<evidence type="ECO:0000259" key="9">
    <source>
        <dbReference type="PROSITE" id="PS50109"/>
    </source>
</evidence>
<keyword evidence="6" id="KW-0418">Kinase</keyword>
<dbReference type="InterPro" id="IPR004358">
    <property type="entry name" value="Sig_transdc_His_kin-like_C"/>
</dbReference>
<dbReference type="Pfam" id="PF00512">
    <property type="entry name" value="HisKA"/>
    <property type="match status" value="1"/>
</dbReference>
<dbReference type="InterPro" id="IPR036097">
    <property type="entry name" value="HisK_dim/P_sf"/>
</dbReference>
<dbReference type="Proteomes" id="UP000823201">
    <property type="component" value="Unassembled WGS sequence"/>
</dbReference>
<dbReference type="EMBL" id="JAFBEV010000005">
    <property type="protein sequence ID" value="MBM7657295.1"/>
    <property type="molecule type" value="Genomic_DNA"/>
</dbReference>
<dbReference type="PROSITE" id="PS50112">
    <property type="entry name" value="PAS"/>
    <property type="match status" value="1"/>
</dbReference>
<evidence type="ECO:0000256" key="2">
    <source>
        <dbReference type="ARBA" id="ARBA00012438"/>
    </source>
</evidence>
<dbReference type="SMART" id="SM00387">
    <property type="entry name" value="HATPase_c"/>
    <property type="match status" value="1"/>
</dbReference>
<dbReference type="Gene3D" id="3.30.565.10">
    <property type="entry name" value="Histidine kinase-like ATPase, C-terminal domain"/>
    <property type="match status" value="1"/>
</dbReference>
<dbReference type="Pfam" id="PF00989">
    <property type="entry name" value="PAS"/>
    <property type="match status" value="1"/>
</dbReference>
<organism evidence="11 12">
    <name type="scientific">Sporolactobacillus spathodeae</name>
    <dbReference type="NCBI Taxonomy" id="1465502"/>
    <lineage>
        <taxon>Bacteria</taxon>
        <taxon>Bacillati</taxon>
        <taxon>Bacillota</taxon>
        <taxon>Bacilli</taxon>
        <taxon>Bacillales</taxon>
        <taxon>Sporolactobacillaceae</taxon>
        <taxon>Sporolactobacillus</taxon>
    </lineage>
</organism>
<comment type="catalytic activity">
    <reaction evidence="1">
        <text>ATP + protein L-histidine = ADP + protein N-phospho-L-histidine.</text>
        <dbReference type="EC" id="2.7.13.3"/>
    </reaction>
</comment>
<keyword evidence="3" id="KW-0597">Phosphoprotein</keyword>
<dbReference type="InterPro" id="IPR000014">
    <property type="entry name" value="PAS"/>
</dbReference>
<dbReference type="PANTHER" id="PTHR43065">
    <property type="entry name" value="SENSOR HISTIDINE KINASE"/>
    <property type="match status" value="1"/>
</dbReference>
<dbReference type="PROSITE" id="PS50109">
    <property type="entry name" value="HIS_KIN"/>
    <property type="match status" value="1"/>
</dbReference>
<dbReference type="Gene3D" id="3.30.450.20">
    <property type="entry name" value="PAS domain"/>
    <property type="match status" value="1"/>
</dbReference>
<dbReference type="Gene3D" id="1.10.287.130">
    <property type="match status" value="1"/>
</dbReference>
<dbReference type="InterPro" id="IPR036890">
    <property type="entry name" value="HATPase_C_sf"/>
</dbReference>
<keyword evidence="5" id="KW-0547">Nucleotide-binding</keyword>
<keyword evidence="4" id="KW-0808">Transferase</keyword>
<evidence type="ECO:0000256" key="3">
    <source>
        <dbReference type="ARBA" id="ARBA00022553"/>
    </source>
</evidence>
<evidence type="ECO:0000256" key="4">
    <source>
        <dbReference type="ARBA" id="ARBA00022679"/>
    </source>
</evidence>
<keyword evidence="7" id="KW-0067">ATP-binding</keyword>
<evidence type="ECO:0000256" key="5">
    <source>
        <dbReference type="ARBA" id="ARBA00022741"/>
    </source>
</evidence>
<proteinExistence type="predicted"/>
<dbReference type="SMART" id="SM00388">
    <property type="entry name" value="HisKA"/>
    <property type="match status" value="1"/>
</dbReference>
<dbReference type="SUPFAM" id="SSF55785">
    <property type="entry name" value="PYP-like sensor domain (PAS domain)"/>
    <property type="match status" value="1"/>
</dbReference>
<dbReference type="CDD" id="cd00130">
    <property type="entry name" value="PAS"/>
    <property type="match status" value="1"/>
</dbReference>
<reference evidence="11 12" key="1">
    <citation type="submission" date="2021-01" db="EMBL/GenBank/DDBJ databases">
        <title>Genomic Encyclopedia of Type Strains, Phase IV (KMG-IV): sequencing the most valuable type-strain genomes for metagenomic binning, comparative biology and taxonomic classification.</title>
        <authorList>
            <person name="Goeker M."/>
        </authorList>
    </citation>
    <scope>NUCLEOTIDE SEQUENCE [LARGE SCALE GENOMIC DNA]</scope>
    <source>
        <strain evidence="11 12">DSM 100968</strain>
    </source>
</reference>
<keyword evidence="12" id="KW-1185">Reference proteome</keyword>
<dbReference type="PANTHER" id="PTHR43065:SF10">
    <property type="entry name" value="PEROXIDE STRESS-ACTIVATED HISTIDINE KINASE MAK3"/>
    <property type="match status" value="1"/>
</dbReference>
<protein>
    <recommendedName>
        <fullName evidence="2">histidine kinase</fullName>
        <ecNumber evidence="2">2.7.13.3</ecNumber>
    </recommendedName>
</protein>
<dbReference type="InterPro" id="IPR035965">
    <property type="entry name" value="PAS-like_dom_sf"/>
</dbReference>
<dbReference type="InterPro" id="IPR003594">
    <property type="entry name" value="HATPase_dom"/>
</dbReference>
<gene>
    <name evidence="11" type="ORF">JOC27_000738</name>
</gene>
<evidence type="ECO:0000256" key="1">
    <source>
        <dbReference type="ARBA" id="ARBA00000085"/>
    </source>
</evidence>
<evidence type="ECO:0000256" key="6">
    <source>
        <dbReference type="ARBA" id="ARBA00022777"/>
    </source>
</evidence>
<dbReference type="SMART" id="SM00091">
    <property type="entry name" value="PAS"/>
    <property type="match status" value="1"/>
</dbReference>
<dbReference type="CDD" id="cd00082">
    <property type="entry name" value="HisKA"/>
    <property type="match status" value="1"/>
</dbReference>
<evidence type="ECO:0000256" key="7">
    <source>
        <dbReference type="ARBA" id="ARBA00022840"/>
    </source>
</evidence>
<dbReference type="InterPro" id="IPR013767">
    <property type="entry name" value="PAS_fold"/>
</dbReference>
<feature type="domain" description="PAS" evidence="10">
    <location>
        <begin position="208"/>
        <end position="252"/>
    </location>
</feature>
<dbReference type="RefSeq" id="WP_205005646.1">
    <property type="nucleotide sequence ID" value="NZ_CBCRXA010000004.1"/>
</dbReference>
<dbReference type="InterPro" id="IPR005467">
    <property type="entry name" value="His_kinase_dom"/>
</dbReference>
<evidence type="ECO:0000313" key="11">
    <source>
        <dbReference type="EMBL" id="MBM7657295.1"/>
    </source>
</evidence>
<dbReference type="PRINTS" id="PR00344">
    <property type="entry name" value="BCTRLSENSOR"/>
</dbReference>
<dbReference type="InterPro" id="IPR003661">
    <property type="entry name" value="HisK_dim/P_dom"/>
</dbReference>
<accession>A0ABS2Q6A4</accession>
<feature type="domain" description="Histidine kinase" evidence="9">
    <location>
        <begin position="349"/>
        <end position="554"/>
    </location>
</feature>
<evidence type="ECO:0000256" key="8">
    <source>
        <dbReference type="ARBA" id="ARBA00023012"/>
    </source>
</evidence>
<dbReference type="Pfam" id="PF02518">
    <property type="entry name" value="HATPase_c"/>
    <property type="match status" value="1"/>
</dbReference>
<name>A0ABS2Q6A4_9BACL</name>
<comment type="caution">
    <text evidence="11">The sequence shown here is derived from an EMBL/GenBank/DDBJ whole genome shotgun (WGS) entry which is preliminary data.</text>
</comment>